<keyword evidence="4" id="KW-1185">Reference proteome</keyword>
<dbReference type="Gene3D" id="2.60.40.1180">
    <property type="entry name" value="Golgi alpha-mannosidase II"/>
    <property type="match status" value="1"/>
</dbReference>
<evidence type="ECO:0000256" key="1">
    <source>
        <dbReference type="SAM" id="MobiDB-lite"/>
    </source>
</evidence>
<accession>A0ABD5Y2M1</accession>
<dbReference type="InterPro" id="IPR013780">
    <property type="entry name" value="Glyco_hydro_b"/>
</dbReference>
<sequence length="840" mass="91712">MTPGPDSDGDTDRNGERTGLPRRQFLAAQSMLAAGSIAGLGTGVASADSQESIENTVTVDADSRSGEVHDTLFGRLNEHYGDATIYPGVYSLHVMNPTFWRVPDYWFSAEIDAFYEVERHETLPFPWEPVTDAGVGFEHRSDGEGVAGGETPHGTVGYPRITVDDAASTGGLRQRIVLPDYRTLGYDLGFSVRGDVDAVTVSITTLDGDVLAATDVEVDDEWERHEPTLELDEKSGDEYVGGAVANIETPYGQYAVEFTTQGTGHFDIDFVEFAADDAVEGKFNPLTVELLEDQNGTWLKWPGGNVTSQYNWRDGIGPLEERTPRFNHAWQGMQPNFFGTAEYLELCEVADLEPEITVGWWGNPPEWAAERQILPEDAADWVEYCNGDDDTQMGALREEHGYEEPWGVEHWGVGNEVWGSWQFGHTSDPSEYATGSDARIGFEAYSEAMRAVDDSITVLASGWDPAEAEHNGIPWNETLFDELSPEVLDGLNIHRYQWGLDSADAVEAWKSENDADDWDYNEVLVMAATQLGEQLGDIGDLAAEQGYDDFYVNLSEIGIFPTVAEGAPYPGPETMPGASYVAGVLNACIREPDVDWAAQTWVPLKTWVPVKTNDYPPDPNPLRPDGSVTGLYSAAFEGKAEWHAVDVSVSGASRDLPDTGPRINPMSDVPYVDAAAMEDKRGKALTVFLTNRNLRARSEVTVELGERYADRAVEVVVLEPATDERPLPHDFPTSWDEPTNHAVAHTVEEVGGDGTVTLDLEPASIARLYVDNDRGKADIIGDNGVWHGLDGKEDIPIENNRSPGRGKGKGGKSGDGTGQRSGTRRGGERNSGPGPDVDLD</sequence>
<dbReference type="Pfam" id="PF22848">
    <property type="entry name" value="ASD1_dom"/>
    <property type="match status" value="1"/>
</dbReference>
<dbReference type="AlphaFoldDB" id="A0ABD5Y2M1"/>
<feature type="region of interest" description="Disordered" evidence="1">
    <location>
        <begin position="1"/>
        <end position="21"/>
    </location>
</feature>
<feature type="domain" description="Alpha-L-arabinofuranosidase 1 catalytic" evidence="2">
    <location>
        <begin position="291"/>
        <end position="511"/>
    </location>
</feature>
<dbReference type="InterPro" id="IPR017853">
    <property type="entry name" value="GH"/>
</dbReference>
<dbReference type="EMBL" id="JBHTAS010000001">
    <property type="protein sequence ID" value="MFC7141517.1"/>
    <property type="molecule type" value="Genomic_DNA"/>
</dbReference>
<protein>
    <submittedName>
        <fullName evidence="3">Alpha-L-arabinofuranosidase</fullName>
    </submittedName>
</protein>
<dbReference type="PANTHER" id="PTHR43576">
    <property type="entry name" value="ALPHA-L-ARABINOFURANOSIDASE C-RELATED"/>
    <property type="match status" value="1"/>
</dbReference>
<dbReference type="SUPFAM" id="SSF51011">
    <property type="entry name" value="Glycosyl hydrolase domain"/>
    <property type="match status" value="1"/>
</dbReference>
<dbReference type="InterPro" id="IPR006311">
    <property type="entry name" value="TAT_signal"/>
</dbReference>
<name>A0ABD5Y2M1_9EURY</name>
<dbReference type="GeneID" id="78821832"/>
<feature type="region of interest" description="Disordered" evidence="1">
    <location>
        <begin position="781"/>
        <end position="840"/>
    </location>
</feature>
<evidence type="ECO:0000313" key="4">
    <source>
        <dbReference type="Proteomes" id="UP001596432"/>
    </source>
</evidence>
<proteinExistence type="predicted"/>
<evidence type="ECO:0000313" key="3">
    <source>
        <dbReference type="EMBL" id="MFC7141517.1"/>
    </source>
</evidence>
<dbReference type="Gene3D" id="3.20.20.80">
    <property type="entry name" value="Glycosidases"/>
    <property type="match status" value="1"/>
</dbReference>
<dbReference type="Proteomes" id="UP001596432">
    <property type="component" value="Unassembled WGS sequence"/>
</dbReference>
<gene>
    <name evidence="3" type="ORF">ACFQMA_16970</name>
</gene>
<dbReference type="PROSITE" id="PS51318">
    <property type="entry name" value="TAT"/>
    <property type="match status" value="1"/>
</dbReference>
<evidence type="ECO:0000259" key="2">
    <source>
        <dbReference type="Pfam" id="PF22848"/>
    </source>
</evidence>
<organism evidence="3 4">
    <name type="scientific">Halosimplex aquaticum</name>
    <dbReference type="NCBI Taxonomy" id="3026162"/>
    <lineage>
        <taxon>Archaea</taxon>
        <taxon>Methanobacteriati</taxon>
        <taxon>Methanobacteriota</taxon>
        <taxon>Stenosarchaea group</taxon>
        <taxon>Halobacteria</taxon>
        <taxon>Halobacteriales</taxon>
        <taxon>Haloarculaceae</taxon>
        <taxon>Halosimplex</taxon>
    </lineage>
</organism>
<dbReference type="SUPFAM" id="SSF51445">
    <property type="entry name" value="(Trans)glycosidases"/>
    <property type="match status" value="1"/>
</dbReference>
<dbReference type="RefSeq" id="WP_274322598.1">
    <property type="nucleotide sequence ID" value="NZ_CP118158.1"/>
</dbReference>
<reference evidence="3 4" key="1">
    <citation type="journal article" date="2019" name="Int. J. Syst. Evol. Microbiol.">
        <title>The Global Catalogue of Microorganisms (GCM) 10K type strain sequencing project: providing services to taxonomists for standard genome sequencing and annotation.</title>
        <authorList>
            <consortium name="The Broad Institute Genomics Platform"/>
            <consortium name="The Broad Institute Genome Sequencing Center for Infectious Disease"/>
            <person name="Wu L."/>
            <person name="Ma J."/>
        </authorList>
    </citation>
    <scope>NUCLEOTIDE SEQUENCE [LARGE SCALE GENOMIC DNA]</scope>
    <source>
        <strain evidence="3 4">XZYJT29</strain>
    </source>
</reference>
<comment type="caution">
    <text evidence="3">The sequence shown here is derived from an EMBL/GenBank/DDBJ whole genome shotgun (WGS) entry which is preliminary data.</text>
</comment>
<dbReference type="PANTHER" id="PTHR43576:SF2">
    <property type="entry name" value="INTRACELLULAR EXO-ALPHA-L-ARABINOFURANOSIDASE 2"/>
    <property type="match status" value="1"/>
</dbReference>
<dbReference type="InterPro" id="IPR055235">
    <property type="entry name" value="ASD1_cat"/>
</dbReference>